<reference evidence="6 7" key="1">
    <citation type="submission" date="2012-08" db="EMBL/GenBank/DDBJ databases">
        <title>Whole genome shotgun sequence of Kineosphaera limosa NBRC 100340.</title>
        <authorList>
            <person name="Yoshida I."/>
            <person name="Isaki S."/>
            <person name="Hosoyama A."/>
            <person name="Tsuchikane K."/>
            <person name="Katsumata H."/>
            <person name="Ando Y."/>
            <person name="Ohji S."/>
            <person name="Hamada M."/>
            <person name="Tamura T."/>
            <person name="Yamazoe A."/>
            <person name="Yamazaki S."/>
            <person name="Fujita N."/>
        </authorList>
    </citation>
    <scope>NUCLEOTIDE SEQUENCE [LARGE SCALE GENOMIC DNA]</scope>
    <source>
        <strain evidence="6 7">NBRC 100340</strain>
    </source>
</reference>
<dbReference type="eggNOG" id="COG4674">
    <property type="taxonomic scope" value="Bacteria"/>
</dbReference>
<evidence type="ECO:0000313" key="6">
    <source>
        <dbReference type="EMBL" id="GAB97918.1"/>
    </source>
</evidence>
<dbReference type="InterPro" id="IPR032823">
    <property type="entry name" value="BCA_ABC_TP_C"/>
</dbReference>
<dbReference type="SUPFAM" id="SSF52540">
    <property type="entry name" value="P-loop containing nucleoside triphosphate hydrolases"/>
    <property type="match status" value="1"/>
</dbReference>
<keyword evidence="3 6" id="KW-0067">ATP-binding</keyword>
<dbReference type="RefSeq" id="WP_006594450.1">
    <property type="nucleotide sequence ID" value="NZ_BAHD01000088.1"/>
</dbReference>
<dbReference type="GO" id="GO:0005524">
    <property type="term" value="F:ATP binding"/>
    <property type="evidence" value="ECO:0007669"/>
    <property type="project" value="UniProtKB-KW"/>
</dbReference>
<dbReference type="PROSITE" id="PS50893">
    <property type="entry name" value="ABC_TRANSPORTER_2"/>
    <property type="match status" value="1"/>
</dbReference>
<protein>
    <submittedName>
        <fullName evidence="6">Putative ABC transporter ATP-binding protein</fullName>
    </submittedName>
</protein>
<sequence>MIVRPDYLEIRGLTVTFDGFVAVDHVDLTVFQQDLRFLIGPNGAGKTTIIDALTGLVPATGYARYGATDLLGRKPHQIARLGIGRTFQTASVFTELTVLQNLDIAAGAGRSPLSLLRARRGVPPQVAEALETIGLSRASGQLAGSLSHGQKQWLEIGMLLVQNAKVMLLDEPVAGMSADEREQTGALLKSIATDRTVIIVEHDMDFLRAWADSVTVLHGGKVLSEGSVADVQADPKVQEVYLGSGHTAQVPAQAAEPVAHDAGPSTGEQHVLVTEGIR</sequence>
<evidence type="ECO:0000256" key="2">
    <source>
        <dbReference type="ARBA" id="ARBA00022741"/>
    </source>
</evidence>
<feature type="region of interest" description="Disordered" evidence="4">
    <location>
        <begin position="251"/>
        <end position="278"/>
    </location>
</feature>
<evidence type="ECO:0000256" key="3">
    <source>
        <dbReference type="ARBA" id="ARBA00022840"/>
    </source>
</evidence>
<dbReference type="InterPro" id="IPR003439">
    <property type="entry name" value="ABC_transporter-like_ATP-bd"/>
</dbReference>
<feature type="domain" description="ABC transporter" evidence="5">
    <location>
        <begin position="8"/>
        <end position="244"/>
    </location>
</feature>
<accession>K6VNY6</accession>
<dbReference type="Proteomes" id="UP000008366">
    <property type="component" value="Unassembled WGS sequence"/>
</dbReference>
<dbReference type="GO" id="GO:0005886">
    <property type="term" value="C:plasma membrane"/>
    <property type="evidence" value="ECO:0007669"/>
    <property type="project" value="TreeGrafter"/>
</dbReference>
<dbReference type="OrthoDB" id="9805514at2"/>
<dbReference type="InterPro" id="IPR051120">
    <property type="entry name" value="ABC_AA/LPS_Transport"/>
</dbReference>
<dbReference type="CDD" id="cd03219">
    <property type="entry name" value="ABC_Mj1267_LivG_branched"/>
    <property type="match status" value="1"/>
</dbReference>
<evidence type="ECO:0000256" key="4">
    <source>
        <dbReference type="SAM" id="MobiDB-lite"/>
    </source>
</evidence>
<dbReference type="AlphaFoldDB" id="K6VNY6"/>
<keyword evidence="7" id="KW-1185">Reference proteome</keyword>
<dbReference type="EMBL" id="BAHD01000088">
    <property type="protein sequence ID" value="GAB97918.1"/>
    <property type="molecule type" value="Genomic_DNA"/>
</dbReference>
<dbReference type="Pfam" id="PF00005">
    <property type="entry name" value="ABC_tran"/>
    <property type="match status" value="1"/>
</dbReference>
<dbReference type="InterPro" id="IPR017781">
    <property type="entry name" value="ABC_transptr_urea_ATP-bd_UrtD"/>
</dbReference>
<dbReference type="NCBIfam" id="TIGR03411">
    <property type="entry name" value="urea_trans_UrtD"/>
    <property type="match status" value="1"/>
</dbReference>
<evidence type="ECO:0000256" key="1">
    <source>
        <dbReference type="ARBA" id="ARBA00022448"/>
    </source>
</evidence>
<gene>
    <name evidence="6" type="ORF">KILIM_088_00060</name>
</gene>
<dbReference type="Pfam" id="PF12399">
    <property type="entry name" value="BCA_ABC_TP_C"/>
    <property type="match status" value="1"/>
</dbReference>
<dbReference type="PANTHER" id="PTHR45772:SF8">
    <property type="entry name" value="HIGH-AFFINITY BRANCHED-CHAIN AMINO ACID TRANSPORT ATP-BINDING PROTEIN"/>
    <property type="match status" value="1"/>
</dbReference>
<dbReference type="InterPro" id="IPR027417">
    <property type="entry name" value="P-loop_NTPase"/>
</dbReference>
<dbReference type="Gene3D" id="3.40.50.300">
    <property type="entry name" value="P-loop containing nucleotide triphosphate hydrolases"/>
    <property type="match status" value="1"/>
</dbReference>
<keyword evidence="2" id="KW-0547">Nucleotide-binding</keyword>
<evidence type="ECO:0000313" key="7">
    <source>
        <dbReference type="Proteomes" id="UP000008366"/>
    </source>
</evidence>
<name>K6VNY6_9MICO</name>
<keyword evidence="1" id="KW-0813">Transport</keyword>
<dbReference type="PANTHER" id="PTHR45772">
    <property type="entry name" value="CONSERVED COMPONENT OF ABC TRANSPORTER FOR NATURAL AMINO ACIDS-RELATED"/>
    <property type="match status" value="1"/>
</dbReference>
<dbReference type="GO" id="GO:0016887">
    <property type="term" value="F:ATP hydrolysis activity"/>
    <property type="evidence" value="ECO:0007669"/>
    <property type="project" value="InterPro"/>
</dbReference>
<dbReference type="STRING" id="1184609.KILIM_088_00060"/>
<evidence type="ECO:0000259" key="5">
    <source>
        <dbReference type="PROSITE" id="PS50893"/>
    </source>
</evidence>
<proteinExistence type="predicted"/>
<comment type="caution">
    <text evidence="6">The sequence shown here is derived from an EMBL/GenBank/DDBJ whole genome shotgun (WGS) entry which is preliminary data.</text>
</comment>
<organism evidence="6 7">
    <name type="scientific">Kineosphaera limosa NBRC 100340</name>
    <dbReference type="NCBI Taxonomy" id="1184609"/>
    <lineage>
        <taxon>Bacteria</taxon>
        <taxon>Bacillati</taxon>
        <taxon>Actinomycetota</taxon>
        <taxon>Actinomycetes</taxon>
        <taxon>Micrococcales</taxon>
        <taxon>Dermatophilaceae</taxon>
        <taxon>Kineosphaera</taxon>
    </lineage>
</organism>